<comment type="caution">
    <text evidence="5">The sequence shown here is derived from an EMBL/GenBank/DDBJ whole genome shotgun (WGS) entry which is preliminary data.</text>
</comment>
<accession>A0A921JY54</accession>
<dbReference type="PANTHER" id="PTHR33371:SF15">
    <property type="entry name" value="LIPOPROTEIN LPRN"/>
    <property type="match status" value="1"/>
</dbReference>
<protein>
    <submittedName>
        <fullName evidence="5">MCE family protein</fullName>
    </submittedName>
</protein>
<dbReference type="EMBL" id="DYXM01000014">
    <property type="protein sequence ID" value="HJE89496.1"/>
    <property type="molecule type" value="Genomic_DNA"/>
</dbReference>
<feature type="domain" description="Mce/MlaD" evidence="3">
    <location>
        <begin position="45"/>
        <end position="119"/>
    </location>
</feature>
<proteinExistence type="predicted"/>
<dbReference type="Pfam" id="PF11887">
    <property type="entry name" value="Mce4_CUP1"/>
    <property type="match status" value="1"/>
</dbReference>
<evidence type="ECO:0000256" key="2">
    <source>
        <dbReference type="SAM" id="SignalP"/>
    </source>
</evidence>
<dbReference type="InterPro" id="IPR024516">
    <property type="entry name" value="Mce_C"/>
</dbReference>
<dbReference type="InterPro" id="IPR003399">
    <property type="entry name" value="Mce/MlaD"/>
</dbReference>
<feature type="region of interest" description="Disordered" evidence="1">
    <location>
        <begin position="387"/>
        <end position="416"/>
    </location>
</feature>
<name>A0A921JY54_9ACTN</name>
<dbReference type="Proteomes" id="UP000776650">
    <property type="component" value="Unassembled WGS sequence"/>
</dbReference>
<dbReference type="Pfam" id="PF02470">
    <property type="entry name" value="MlaD"/>
    <property type="match status" value="1"/>
</dbReference>
<feature type="domain" description="Mammalian cell entry C-terminal" evidence="4">
    <location>
        <begin position="128"/>
        <end position="341"/>
    </location>
</feature>
<dbReference type="InterPro" id="IPR052336">
    <property type="entry name" value="MlaD_Phospholipid_Transporter"/>
</dbReference>
<evidence type="ECO:0000313" key="5">
    <source>
        <dbReference type="EMBL" id="HJE89496.1"/>
    </source>
</evidence>
<organism evidence="5 6">
    <name type="scientific">Dietzia timorensis</name>
    <dbReference type="NCBI Taxonomy" id="499555"/>
    <lineage>
        <taxon>Bacteria</taxon>
        <taxon>Bacillati</taxon>
        <taxon>Actinomycetota</taxon>
        <taxon>Actinomycetes</taxon>
        <taxon>Mycobacteriales</taxon>
        <taxon>Dietziaceae</taxon>
        <taxon>Dietzia</taxon>
    </lineage>
</organism>
<reference evidence="5" key="2">
    <citation type="submission" date="2021-09" db="EMBL/GenBank/DDBJ databases">
        <authorList>
            <person name="Gilroy R."/>
        </authorList>
    </citation>
    <scope>NUCLEOTIDE SEQUENCE</scope>
    <source>
        <strain evidence="5">ChiGjej1B1-18357</strain>
    </source>
</reference>
<dbReference type="PROSITE" id="PS51257">
    <property type="entry name" value="PROKAR_LIPOPROTEIN"/>
    <property type="match status" value="1"/>
</dbReference>
<evidence type="ECO:0000256" key="1">
    <source>
        <dbReference type="SAM" id="MobiDB-lite"/>
    </source>
</evidence>
<reference evidence="5" key="1">
    <citation type="journal article" date="2021" name="PeerJ">
        <title>Extensive microbial diversity within the chicken gut microbiome revealed by metagenomics and culture.</title>
        <authorList>
            <person name="Gilroy R."/>
            <person name="Ravi A."/>
            <person name="Getino M."/>
            <person name="Pursley I."/>
            <person name="Horton D.L."/>
            <person name="Alikhan N.F."/>
            <person name="Baker D."/>
            <person name="Gharbi K."/>
            <person name="Hall N."/>
            <person name="Watson M."/>
            <person name="Adriaenssens E.M."/>
            <person name="Foster-Nyarko E."/>
            <person name="Jarju S."/>
            <person name="Secka A."/>
            <person name="Antonio M."/>
            <person name="Oren A."/>
            <person name="Chaudhuri R.R."/>
            <person name="La Ragione R."/>
            <person name="Hildebrand F."/>
            <person name="Pallen M.J."/>
        </authorList>
    </citation>
    <scope>NUCLEOTIDE SEQUENCE</scope>
    <source>
        <strain evidence="5">ChiGjej1B1-18357</strain>
    </source>
</reference>
<dbReference type="AlphaFoldDB" id="A0A921JY54"/>
<feature type="chain" id="PRO_5038931207" evidence="2">
    <location>
        <begin position="20"/>
        <end position="416"/>
    </location>
</feature>
<dbReference type="GO" id="GO:0005576">
    <property type="term" value="C:extracellular region"/>
    <property type="evidence" value="ECO:0007669"/>
    <property type="project" value="TreeGrafter"/>
</dbReference>
<feature type="region of interest" description="Disordered" evidence="1">
    <location>
        <begin position="337"/>
        <end position="368"/>
    </location>
</feature>
<evidence type="ECO:0000259" key="4">
    <source>
        <dbReference type="Pfam" id="PF11887"/>
    </source>
</evidence>
<dbReference type="PANTHER" id="PTHR33371">
    <property type="entry name" value="INTERMEMBRANE PHOSPHOLIPID TRANSPORT SYSTEM BINDING PROTEIN MLAD-RELATED"/>
    <property type="match status" value="1"/>
</dbReference>
<feature type="signal peptide" evidence="2">
    <location>
        <begin position="1"/>
        <end position="19"/>
    </location>
</feature>
<dbReference type="RefSeq" id="WP_303910232.1">
    <property type="nucleotide sequence ID" value="NZ_DYXM01000014.1"/>
</dbReference>
<sequence>MKHRIKAAFSALACGTVIALTAGCSTSIEDVPLPGGADVGSDPINLSIQFEDVLDLVRQGTVKVNGLPAGRIEDIHLADDGWTAEIEIAMRNDVDLPANAVASVQQTNLLGEKFVELSAPEGEAPRGEITDGDFIPLDRTRTATNIEQVLGALSLVLNGGGLSQVQSIVTELNAMTNGREGQLKDTLNTTADLINSLNRQRDSIVTAIDGVNELSANTREQTPQIEAILDELPEGVAVLDEQRPQFVEMLRRIDALGQTGTDLLLRSREDLIADLRALRPVLQELAKVTPELVDVAAIVPTYPFPDKSVETTIGSSSNVFLNLDTELANTFANLGVGKGDPQPIAPTNTSGPYSEDPRNPWVGENGPDRRTTIVLPLPLFEEPQMMSRAVDGPTTPGLSDFSPMMEHLLEEADGEQ</sequence>
<gene>
    <name evidence="5" type="ORF">K8V11_00610</name>
</gene>
<dbReference type="NCBIfam" id="TIGR00996">
    <property type="entry name" value="Mtu_fam_mce"/>
    <property type="match status" value="1"/>
</dbReference>
<keyword evidence="2" id="KW-0732">Signal</keyword>
<dbReference type="InterPro" id="IPR005693">
    <property type="entry name" value="Mce"/>
</dbReference>
<evidence type="ECO:0000259" key="3">
    <source>
        <dbReference type="Pfam" id="PF02470"/>
    </source>
</evidence>
<evidence type="ECO:0000313" key="6">
    <source>
        <dbReference type="Proteomes" id="UP000776650"/>
    </source>
</evidence>